<dbReference type="PANTHER" id="PTHR43509">
    <property type="match status" value="1"/>
</dbReference>
<evidence type="ECO:0000313" key="3">
    <source>
        <dbReference type="Proteomes" id="UP000255277"/>
    </source>
</evidence>
<dbReference type="EC" id="2.7.7.4" evidence="2"/>
<feature type="domain" description="Sulphate adenylyltransferase catalytic" evidence="1">
    <location>
        <begin position="4"/>
        <end position="90"/>
    </location>
</feature>
<dbReference type="Gene3D" id="3.40.50.620">
    <property type="entry name" value="HUPs"/>
    <property type="match status" value="1"/>
</dbReference>
<protein>
    <submittedName>
        <fullName evidence="2">Sulfate adenylyltransferase</fullName>
        <ecNumber evidence="2">2.7.7.4</ecNumber>
    </submittedName>
</protein>
<evidence type="ECO:0000259" key="1">
    <source>
        <dbReference type="Pfam" id="PF01747"/>
    </source>
</evidence>
<accession>A0A380FAL1</accession>
<keyword evidence="2" id="KW-0808">Transferase</keyword>
<dbReference type="Proteomes" id="UP000255277">
    <property type="component" value="Unassembled WGS sequence"/>
</dbReference>
<dbReference type="SUPFAM" id="SSF52374">
    <property type="entry name" value="Nucleotidylyl transferase"/>
    <property type="match status" value="1"/>
</dbReference>
<dbReference type="EMBL" id="UHDK01000001">
    <property type="protein sequence ID" value="SUM31228.1"/>
    <property type="molecule type" value="Genomic_DNA"/>
</dbReference>
<reference evidence="2 3" key="1">
    <citation type="submission" date="2018-06" db="EMBL/GenBank/DDBJ databases">
        <authorList>
            <consortium name="Pathogen Informatics"/>
            <person name="Doyle S."/>
        </authorList>
    </citation>
    <scope>NUCLEOTIDE SEQUENCE [LARGE SCALE GENOMIC DNA]</scope>
    <source>
        <strain evidence="2 3">NCTC12195</strain>
    </source>
</reference>
<proteinExistence type="predicted"/>
<dbReference type="PANTHER" id="PTHR43509:SF1">
    <property type="entry name" value="SULFATE ADENYLYLTRANSFERASE"/>
    <property type="match status" value="1"/>
</dbReference>
<evidence type="ECO:0000313" key="2">
    <source>
        <dbReference type="EMBL" id="SUM31228.1"/>
    </source>
</evidence>
<dbReference type="InterPro" id="IPR014729">
    <property type="entry name" value="Rossmann-like_a/b/a_fold"/>
</dbReference>
<name>A0A380FAL1_STAGA</name>
<dbReference type="AlphaFoldDB" id="A0A380FAL1"/>
<dbReference type="InterPro" id="IPR024951">
    <property type="entry name" value="Sulfurylase_cat_dom"/>
</dbReference>
<organism evidence="2 3">
    <name type="scientific">Staphylococcus gallinarum</name>
    <dbReference type="NCBI Taxonomy" id="1293"/>
    <lineage>
        <taxon>Bacteria</taxon>
        <taxon>Bacillati</taxon>
        <taxon>Bacillota</taxon>
        <taxon>Bacilli</taxon>
        <taxon>Bacillales</taxon>
        <taxon>Staphylococcaceae</taxon>
        <taxon>Staphylococcus</taxon>
    </lineage>
</organism>
<keyword evidence="2" id="KW-0548">Nucleotidyltransferase</keyword>
<gene>
    <name evidence="2" type="primary">sat_3</name>
    <name evidence="2" type="ORF">NCTC12195_00635</name>
</gene>
<dbReference type="GO" id="GO:0004781">
    <property type="term" value="F:sulfate adenylyltransferase (ATP) activity"/>
    <property type="evidence" value="ECO:0007669"/>
    <property type="project" value="UniProtKB-EC"/>
</dbReference>
<dbReference type="Pfam" id="PF01747">
    <property type="entry name" value="ATP-sulfurylase"/>
    <property type="match status" value="1"/>
</dbReference>
<sequence length="100" mass="11559">MLVFRLENPVHRAHEYIQKAALESVDGLLLNPLVGETKSDDIPAAVRMESYQAILKHYYPADRTRLVIYPAAMRYAGPREAILHATVRKKLWLYTLYCRS</sequence>